<gene>
    <name evidence="3" type="ORF">H9816_01565</name>
</gene>
<dbReference type="SUPFAM" id="SSF49373">
    <property type="entry name" value="Invasin/intimin cell-adhesion fragments"/>
    <property type="match status" value="1"/>
</dbReference>
<reference evidence="3" key="1">
    <citation type="journal article" date="2021" name="PeerJ">
        <title>Extensive microbial diversity within the chicken gut microbiome revealed by metagenomics and culture.</title>
        <authorList>
            <person name="Gilroy R."/>
            <person name="Ravi A."/>
            <person name="Getino M."/>
            <person name="Pursley I."/>
            <person name="Horton D.L."/>
            <person name="Alikhan N.F."/>
            <person name="Baker D."/>
            <person name="Gharbi K."/>
            <person name="Hall N."/>
            <person name="Watson M."/>
            <person name="Adriaenssens E.M."/>
            <person name="Foster-Nyarko E."/>
            <person name="Jarju S."/>
            <person name="Secka A."/>
            <person name="Antonio M."/>
            <person name="Oren A."/>
            <person name="Chaudhuri R.R."/>
            <person name="La Ragione R."/>
            <person name="Hildebrand F."/>
            <person name="Pallen M.J."/>
        </authorList>
    </citation>
    <scope>NUCLEOTIDE SEQUENCE</scope>
    <source>
        <strain evidence="3">ChiHjej11B10-19426</strain>
    </source>
</reference>
<dbReference type="Proteomes" id="UP000824014">
    <property type="component" value="Unassembled WGS sequence"/>
</dbReference>
<evidence type="ECO:0000259" key="2">
    <source>
        <dbReference type="Pfam" id="PF02368"/>
    </source>
</evidence>
<dbReference type="Pfam" id="PF02368">
    <property type="entry name" value="Big_2"/>
    <property type="match status" value="1"/>
</dbReference>
<dbReference type="InterPro" id="IPR008964">
    <property type="entry name" value="Invasin/intimin_cell_adhesion"/>
</dbReference>
<name>A0A9D2DCN8_9BACT</name>
<sequence length="222" mass="24943">MKRIVLLFAGLCALCAWSCKETAQEITLSETQVALYVGEQVALEANAAVDWMSDDSFYASVNAEGEVLARHVGTTTIVARGADGGRATCTVTVKPYFNTFTEPCLEAFGQSASVLKAMEERELISETEEQSVSRMVYQNQEPYLSDMTYTATQQNGVIMATFTVEAESYDEVIAAIKERYEERWRPSRDLWEFYTRDGKILIRCQLVDPELETLGIVYSLIY</sequence>
<keyword evidence="1" id="KW-0732">Signal</keyword>
<evidence type="ECO:0000313" key="4">
    <source>
        <dbReference type="Proteomes" id="UP000824014"/>
    </source>
</evidence>
<proteinExistence type="predicted"/>
<feature type="chain" id="PRO_5038542722" evidence="1">
    <location>
        <begin position="24"/>
        <end position="222"/>
    </location>
</feature>
<evidence type="ECO:0000256" key="1">
    <source>
        <dbReference type="SAM" id="SignalP"/>
    </source>
</evidence>
<evidence type="ECO:0000313" key="3">
    <source>
        <dbReference type="EMBL" id="HIZ14591.1"/>
    </source>
</evidence>
<dbReference type="EMBL" id="DXCC01000004">
    <property type="protein sequence ID" value="HIZ14591.1"/>
    <property type="molecule type" value="Genomic_DNA"/>
</dbReference>
<dbReference type="AlphaFoldDB" id="A0A9D2DCN8"/>
<feature type="domain" description="BIG2" evidence="2">
    <location>
        <begin position="32"/>
        <end position="91"/>
    </location>
</feature>
<accession>A0A9D2DCN8</accession>
<organism evidence="3 4">
    <name type="scientific">Candidatus Tidjanibacter faecipullorum</name>
    <dbReference type="NCBI Taxonomy" id="2838766"/>
    <lineage>
        <taxon>Bacteria</taxon>
        <taxon>Pseudomonadati</taxon>
        <taxon>Bacteroidota</taxon>
        <taxon>Bacteroidia</taxon>
        <taxon>Bacteroidales</taxon>
        <taxon>Rikenellaceae</taxon>
        <taxon>Tidjanibacter</taxon>
    </lineage>
</organism>
<protein>
    <submittedName>
        <fullName evidence="3">Ig-like domain-containing protein</fullName>
    </submittedName>
</protein>
<dbReference type="InterPro" id="IPR003343">
    <property type="entry name" value="Big_2"/>
</dbReference>
<dbReference type="Gene3D" id="2.60.40.1080">
    <property type="match status" value="1"/>
</dbReference>
<reference evidence="3" key="2">
    <citation type="submission" date="2021-04" db="EMBL/GenBank/DDBJ databases">
        <authorList>
            <person name="Gilroy R."/>
        </authorList>
    </citation>
    <scope>NUCLEOTIDE SEQUENCE</scope>
    <source>
        <strain evidence="3">ChiHjej11B10-19426</strain>
    </source>
</reference>
<feature type="signal peptide" evidence="1">
    <location>
        <begin position="1"/>
        <end position="23"/>
    </location>
</feature>
<comment type="caution">
    <text evidence="3">The sequence shown here is derived from an EMBL/GenBank/DDBJ whole genome shotgun (WGS) entry which is preliminary data.</text>
</comment>